<dbReference type="InterPro" id="IPR013328">
    <property type="entry name" value="6PGD_dom2"/>
</dbReference>
<accession>A0A9W8A6R5</accession>
<gene>
    <name evidence="3" type="ORF">H4219_000108</name>
</gene>
<dbReference type="PANTHER" id="PTHR43580">
    <property type="entry name" value="OXIDOREDUCTASE GLYR1-RELATED"/>
    <property type="match status" value="1"/>
</dbReference>
<dbReference type="SUPFAM" id="SSF48179">
    <property type="entry name" value="6-phosphogluconate dehydrogenase C-terminal domain-like"/>
    <property type="match status" value="1"/>
</dbReference>
<evidence type="ECO:0000256" key="1">
    <source>
        <dbReference type="ARBA" id="ARBA00007598"/>
    </source>
</evidence>
<reference evidence="3" key="1">
    <citation type="submission" date="2022-07" db="EMBL/GenBank/DDBJ databases">
        <title>Phylogenomic reconstructions and comparative analyses of Kickxellomycotina fungi.</title>
        <authorList>
            <person name="Reynolds N.K."/>
            <person name="Stajich J.E."/>
            <person name="Barry K."/>
            <person name="Grigoriev I.V."/>
            <person name="Crous P."/>
            <person name="Smith M.E."/>
        </authorList>
    </citation>
    <scope>NUCLEOTIDE SEQUENCE</scope>
    <source>
        <strain evidence="3">NBRC 100468</strain>
    </source>
</reference>
<comment type="similarity">
    <text evidence="1">Belongs to the HIBADH-related family. NP60 subfamily.</text>
</comment>
<keyword evidence="4" id="KW-1185">Reference proteome</keyword>
<name>A0A9W8A6R5_9FUNG</name>
<feature type="compositionally biased region" description="Basic and acidic residues" evidence="2">
    <location>
        <begin position="1"/>
        <end position="15"/>
    </location>
</feature>
<comment type="caution">
    <text evidence="3">The sequence shown here is derived from an EMBL/GenBank/DDBJ whole genome shotgun (WGS) entry which is preliminary data.</text>
</comment>
<protein>
    <submittedName>
        <fullName evidence="3">Uncharacterized protein</fullName>
    </submittedName>
</protein>
<dbReference type="InterPro" id="IPR051265">
    <property type="entry name" value="HIBADH-related_NP60_sf"/>
</dbReference>
<dbReference type="Gene3D" id="1.10.1040.10">
    <property type="entry name" value="N-(1-d-carboxylethyl)-l-norvaline Dehydrogenase, domain 2"/>
    <property type="match status" value="1"/>
</dbReference>
<dbReference type="InterPro" id="IPR036291">
    <property type="entry name" value="NAD(P)-bd_dom_sf"/>
</dbReference>
<dbReference type="PANTHER" id="PTHR43580:SF8">
    <property type="entry name" value="6-PHOSPHOGLUCONATE DEHYDROGENASE NADP-BINDING DOMAIN-CONTAINING PROTEIN-RELATED"/>
    <property type="match status" value="1"/>
</dbReference>
<proteinExistence type="inferred from homology"/>
<dbReference type="AlphaFoldDB" id="A0A9W8A6R5"/>
<dbReference type="Proteomes" id="UP001150538">
    <property type="component" value="Unassembled WGS sequence"/>
</dbReference>
<evidence type="ECO:0000313" key="4">
    <source>
        <dbReference type="Proteomes" id="UP001150538"/>
    </source>
</evidence>
<dbReference type="SUPFAM" id="SSF51735">
    <property type="entry name" value="NAD(P)-binding Rossmann-fold domains"/>
    <property type="match status" value="1"/>
</dbReference>
<evidence type="ECO:0000256" key="2">
    <source>
        <dbReference type="SAM" id="MobiDB-lite"/>
    </source>
</evidence>
<sequence length="530" mass="57415">MPEHLDEVLRDHDRGSQQPIDMGKVQSIGVVGMRNVGPCLTRQLLSAFKGKNIYIASRGGIDRDRLDDIIQMGAIPVDKITDLVPRCDMIVTAIKPTHEAIMETYTNIIEKWTQTTQERAIAAAAAAAAEADGCVSDCATNKTSIDNKQALVLIDLSSSAPKTSGEINSLIKGKPDASILYHVCPFWGPPAFLGTGKNILAVSGPARHLISDFLVPTVFGNSIDVGLDVTNGSAIKLLGNHVFGSVNQVVGEMMVLADTLGIDRESVYSFVFKERFPAMPFLIAVERMVVDNGRGYENRIAFPTASAVPMLQCLLDMASTKETAVPTEYYEINLHGMKEAAKKGPSWDISSVISVISDAVGEISPVPSPITDLGREGILKAMAHNVRVTINVAIIQTCLLADKRGIGGEKIHQYITYMLNTNTIVRDSEKIHGIKIPKRGSSSHLDIFEAKATTEDIESLLELATLNKVPAPMSQANMKMLTSALKTMTTDPTCDCSILLKRLIYGEQGQNVPPMAQQLNRTRTAALKGF</sequence>
<dbReference type="OrthoDB" id="435038at2759"/>
<dbReference type="Gene3D" id="3.40.50.720">
    <property type="entry name" value="NAD(P)-binding Rossmann-like Domain"/>
    <property type="match status" value="1"/>
</dbReference>
<dbReference type="EMBL" id="JANBPU010000001">
    <property type="protein sequence ID" value="KAJ1922246.1"/>
    <property type="molecule type" value="Genomic_DNA"/>
</dbReference>
<evidence type="ECO:0000313" key="3">
    <source>
        <dbReference type="EMBL" id="KAJ1922246.1"/>
    </source>
</evidence>
<dbReference type="InterPro" id="IPR008927">
    <property type="entry name" value="6-PGluconate_DH-like_C_sf"/>
</dbReference>
<feature type="region of interest" description="Disordered" evidence="2">
    <location>
        <begin position="1"/>
        <end position="20"/>
    </location>
</feature>
<organism evidence="3 4">
    <name type="scientific">Mycoemilia scoparia</name>
    <dbReference type="NCBI Taxonomy" id="417184"/>
    <lineage>
        <taxon>Eukaryota</taxon>
        <taxon>Fungi</taxon>
        <taxon>Fungi incertae sedis</taxon>
        <taxon>Zoopagomycota</taxon>
        <taxon>Kickxellomycotina</taxon>
        <taxon>Kickxellomycetes</taxon>
        <taxon>Kickxellales</taxon>
        <taxon>Kickxellaceae</taxon>
        <taxon>Mycoemilia</taxon>
    </lineage>
</organism>